<keyword evidence="1" id="KW-0479">Metal-binding</keyword>
<dbReference type="GO" id="GO:0016567">
    <property type="term" value="P:protein ubiquitination"/>
    <property type="evidence" value="ECO:0007669"/>
    <property type="project" value="TreeGrafter"/>
</dbReference>
<dbReference type="Proteomes" id="UP000092600">
    <property type="component" value="Unassembled WGS sequence"/>
</dbReference>
<keyword evidence="1" id="KW-0863">Zinc-finger</keyword>
<comment type="caution">
    <text evidence="5">The sequence shown here is derived from an EMBL/GenBank/DDBJ whole genome shotgun (WGS) entry which is preliminary data.</text>
</comment>
<organism evidence="5 6">
    <name type="scientific">Ananas comosus</name>
    <name type="common">Pineapple</name>
    <name type="synonym">Ananas ananas</name>
    <dbReference type="NCBI Taxonomy" id="4615"/>
    <lineage>
        <taxon>Eukaryota</taxon>
        <taxon>Viridiplantae</taxon>
        <taxon>Streptophyta</taxon>
        <taxon>Embryophyta</taxon>
        <taxon>Tracheophyta</taxon>
        <taxon>Spermatophyta</taxon>
        <taxon>Magnoliopsida</taxon>
        <taxon>Liliopsida</taxon>
        <taxon>Poales</taxon>
        <taxon>Bromeliaceae</taxon>
        <taxon>Bromelioideae</taxon>
        <taxon>Ananas</taxon>
    </lineage>
</organism>
<dbReference type="PANTHER" id="PTHR45676">
    <property type="entry name" value="RING-H2 FINGER PROTEIN ATL51-RELATED"/>
    <property type="match status" value="1"/>
</dbReference>
<dbReference type="SMART" id="SM00184">
    <property type="entry name" value="RING"/>
    <property type="match status" value="1"/>
</dbReference>
<dbReference type="AlphaFoldDB" id="A0A199V528"/>
<dbReference type="SUPFAM" id="SSF57850">
    <property type="entry name" value="RING/U-box"/>
    <property type="match status" value="1"/>
</dbReference>
<reference evidence="5 6" key="1">
    <citation type="journal article" date="2016" name="DNA Res.">
        <title>The draft genome of MD-2 pineapple using hybrid error correction of long reads.</title>
        <authorList>
            <person name="Redwan R.M."/>
            <person name="Saidin A."/>
            <person name="Kumar S.V."/>
        </authorList>
    </citation>
    <scope>NUCLEOTIDE SEQUENCE [LARGE SCALE GENOMIC DNA]</scope>
    <source>
        <strain evidence="6">cv. MD2</strain>
        <tissue evidence="5">Leaf</tissue>
    </source>
</reference>
<feature type="domain" description="RING-type" evidence="4">
    <location>
        <begin position="112"/>
        <end position="154"/>
    </location>
</feature>
<feature type="transmembrane region" description="Helical" evidence="3">
    <location>
        <begin position="20"/>
        <end position="50"/>
    </location>
</feature>
<protein>
    <submittedName>
        <fullName evidence="5">RING-H2 finger protein ATL5</fullName>
    </submittedName>
</protein>
<gene>
    <name evidence="5" type="ORF">ACMD2_12473</name>
</gene>
<dbReference type="InterPro" id="IPR013083">
    <property type="entry name" value="Znf_RING/FYVE/PHD"/>
</dbReference>
<dbReference type="InterPro" id="IPR001841">
    <property type="entry name" value="Znf_RING"/>
</dbReference>
<keyword evidence="3" id="KW-0812">Transmembrane</keyword>
<evidence type="ECO:0000256" key="1">
    <source>
        <dbReference type="PROSITE-ProRule" id="PRU00175"/>
    </source>
</evidence>
<evidence type="ECO:0000313" key="6">
    <source>
        <dbReference type="Proteomes" id="UP000092600"/>
    </source>
</evidence>
<dbReference type="STRING" id="4615.A0A199V528"/>
<sequence length="204" mass="21571">MPRRILSQGDHPGALPQSGAAHWALHGAAVTAVAVALNVLLILLLSYFLFRRFFSPKRIENGDDSSAHPSSSSAESSPPSSTPRSSSRLELSPLPVFVHRSAANGVEGAVDCAVCLAGFQDGEIGRVLPRCNHRFHAECVDMWLRLGGACPHCRAAVTAVAAAEADGCSDQEGLTSEFVFISCPALLAPLDPVSGERTSTIRDR</sequence>
<dbReference type="PANTHER" id="PTHR45676:SF29">
    <property type="entry name" value="OS05G0360400 PROTEIN"/>
    <property type="match status" value="1"/>
</dbReference>
<keyword evidence="1" id="KW-0862">Zinc</keyword>
<dbReference type="GO" id="GO:0008270">
    <property type="term" value="F:zinc ion binding"/>
    <property type="evidence" value="ECO:0007669"/>
    <property type="project" value="UniProtKB-KW"/>
</dbReference>
<evidence type="ECO:0000259" key="4">
    <source>
        <dbReference type="PROSITE" id="PS50089"/>
    </source>
</evidence>
<dbReference type="PROSITE" id="PS50089">
    <property type="entry name" value="ZF_RING_2"/>
    <property type="match status" value="1"/>
</dbReference>
<keyword evidence="3" id="KW-1133">Transmembrane helix</keyword>
<feature type="compositionally biased region" description="Low complexity" evidence="2">
    <location>
        <begin position="67"/>
        <end position="88"/>
    </location>
</feature>
<dbReference type="SMART" id="SM01197">
    <property type="entry name" value="FANCL_C"/>
    <property type="match status" value="1"/>
</dbReference>
<evidence type="ECO:0000256" key="3">
    <source>
        <dbReference type="SAM" id="Phobius"/>
    </source>
</evidence>
<keyword evidence="3" id="KW-0472">Membrane</keyword>
<proteinExistence type="predicted"/>
<accession>A0A199V528</accession>
<evidence type="ECO:0000313" key="5">
    <source>
        <dbReference type="EMBL" id="OAY72098.1"/>
    </source>
</evidence>
<name>A0A199V528_ANACO</name>
<evidence type="ECO:0000256" key="2">
    <source>
        <dbReference type="SAM" id="MobiDB-lite"/>
    </source>
</evidence>
<dbReference type="Pfam" id="PF13639">
    <property type="entry name" value="zf-RING_2"/>
    <property type="match status" value="1"/>
</dbReference>
<dbReference type="EMBL" id="LSRQ01003232">
    <property type="protein sequence ID" value="OAY72098.1"/>
    <property type="molecule type" value="Genomic_DNA"/>
</dbReference>
<feature type="region of interest" description="Disordered" evidence="2">
    <location>
        <begin position="61"/>
        <end position="88"/>
    </location>
</feature>
<dbReference type="Gene3D" id="3.30.40.10">
    <property type="entry name" value="Zinc/RING finger domain, C3HC4 (zinc finger)"/>
    <property type="match status" value="1"/>
</dbReference>